<comment type="caution">
    <text evidence="1">The sequence shown here is derived from an EMBL/GenBank/DDBJ whole genome shotgun (WGS) entry which is preliminary data.</text>
</comment>
<keyword evidence="2" id="KW-1185">Reference proteome</keyword>
<proteinExistence type="predicted"/>
<protein>
    <submittedName>
        <fullName evidence="1">24233_t:CDS:1</fullName>
    </submittedName>
</protein>
<gene>
    <name evidence="1" type="ORF">CPELLU_LOCUS12288</name>
</gene>
<evidence type="ECO:0000313" key="2">
    <source>
        <dbReference type="Proteomes" id="UP000789759"/>
    </source>
</evidence>
<dbReference type="AlphaFoldDB" id="A0A9N9N7W0"/>
<name>A0A9N9N7W0_9GLOM</name>
<dbReference type="Proteomes" id="UP000789759">
    <property type="component" value="Unassembled WGS sequence"/>
</dbReference>
<sequence length="183" mass="20631">IPLAFSLLNTRAQHQLRPKTGGFWIEVFTFLVDGEGYNSFRQHFHINLATFQAIVARLETHPVFMSNTPNATPVWKQVAIVLWRLANGVGIRMLEQTLGISQGSLQRSCLVTVIRGFENSEAEFENPKLPNVISAMNGSYIPIYPPSENGVRYVNHKNFHFINLLAVVDHEGHFTYIHADEAG</sequence>
<feature type="non-terminal residue" evidence="1">
    <location>
        <position position="183"/>
    </location>
</feature>
<dbReference type="OrthoDB" id="2445244at2759"/>
<reference evidence="1" key="1">
    <citation type="submission" date="2021-06" db="EMBL/GenBank/DDBJ databases">
        <authorList>
            <person name="Kallberg Y."/>
            <person name="Tangrot J."/>
            <person name="Rosling A."/>
        </authorList>
    </citation>
    <scope>NUCLEOTIDE SEQUENCE</scope>
    <source>
        <strain evidence="1">FL966</strain>
    </source>
</reference>
<accession>A0A9N9N7W0</accession>
<evidence type="ECO:0000313" key="1">
    <source>
        <dbReference type="EMBL" id="CAG8710173.1"/>
    </source>
</evidence>
<dbReference type="EMBL" id="CAJVQA010011716">
    <property type="protein sequence ID" value="CAG8710173.1"/>
    <property type="molecule type" value="Genomic_DNA"/>
</dbReference>
<organism evidence="1 2">
    <name type="scientific">Cetraspora pellucida</name>
    <dbReference type="NCBI Taxonomy" id="1433469"/>
    <lineage>
        <taxon>Eukaryota</taxon>
        <taxon>Fungi</taxon>
        <taxon>Fungi incertae sedis</taxon>
        <taxon>Mucoromycota</taxon>
        <taxon>Glomeromycotina</taxon>
        <taxon>Glomeromycetes</taxon>
        <taxon>Diversisporales</taxon>
        <taxon>Gigasporaceae</taxon>
        <taxon>Cetraspora</taxon>
    </lineage>
</organism>